<dbReference type="InterPro" id="IPR043504">
    <property type="entry name" value="Peptidase_S1_PA_chymotrypsin"/>
</dbReference>
<evidence type="ECO:0000313" key="3">
    <source>
        <dbReference type="EMBL" id="CAG9769817.1"/>
    </source>
</evidence>
<dbReference type="Pfam" id="PF00089">
    <property type="entry name" value="Trypsin"/>
    <property type="match status" value="1"/>
</dbReference>
<evidence type="ECO:0000313" key="4">
    <source>
        <dbReference type="Proteomes" id="UP001152799"/>
    </source>
</evidence>
<proteinExistence type="predicted"/>
<evidence type="ECO:0000256" key="1">
    <source>
        <dbReference type="SAM" id="SignalP"/>
    </source>
</evidence>
<dbReference type="Proteomes" id="UP001152799">
    <property type="component" value="Chromosome 6"/>
</dbReference>
<dbReference type="InterPro" id="IPR001254">
    <property type="entry name" value="Trypsin_dom"/>
</dbReference>
<keyword evidence="1" id="KW-0732">Signal</keyword>
<dbReference type="GO" id="GO:0004252">
    <property type="term" value="F:serine-type endopeptidase activity"/>
    <property type="evidence" value="ECO:0007669"/>
    <property type="project" value="InterPro"/>
</dbReference>
<evidence type="ECO:0000259" key="2">
    <source>
        <dbReference type="SMART" id="SM00020"/>
    </source>
</evidence>
<keyword evidence="4" id="KW-1185">Reference proteome</keyword>
<dbReference type="InterPro" id="IPR051333">
    <property type="entry name" value="CLIP_Serine_Protease"/>
</dbReference>
<accession>A0A9N9MR34</accession>
<dbReference type="OrthoDB" id="6783371at2759"/>
<protein>
    <recommendedName>
        <fullName evidence="2">Peptidase S1 domain-containing protein</fullName>
    </recommendedName>
</protein>
<dbReference type="Gene3D" id="2.40.10.10">
    <property type="entry name" value="Trypsin-like serine proteases"/>
    <property type="match status" value="1"/>
</dbReference>
<dbReference type="PANTHER" id="PTHR24260:SF136">
    <property type="entry name" value="GH08193P-RELATED"/>
    <property type="match status" value="1"/>
</dbReference>
<dbReference type="SUPFAM" id="SSF50494">
    <property type="entry name" value="Trypsin-like serine proteases"/>
    <property type="match status" value="1"/>
</dbReference>
<gene>
    <name evidence="3" type="ORF">CEUTPL_LOCUS10291</name>
</gene>
<feature type="signal peptide" evidence="1">
    <location>
        <begin position="1"/>
        <end position="21"/>
    </location>
</feature>
<dbReference type="EMBL" id="OU892282">
    <property type="protein sequence ID" value="CAG9769817.1"/>
    <property type="molecule type" value="Genomic_DNA"/>
</dbReference>
<dbReference type="GO" id="GO:0006508">
    <property type="term" value="P:proteolysis"/>
    <property type="evidence" value="ECO:0007669"/>
    <property type="project" value="InterPro"/>
</dbReference>
<sequence>MKIIASCVLILFAQDFPATSSLELPSPSAELFPYHAMVKGIFRCNGILISEDYVLTLASCINGSAQVTVYFDYRKNPMYSTSIGDPTMKVYVAQNIKIHQDFLRTDNNGNRYLNNIALIKLPQLIHERTAKLATKVEIEMALDENADANLTGWKASANTDLLVAAVRLSSQDTCRFLFGNEMFLNQEICIKMSHDSYPNWIGNSLSVNGKVIGLLTIKPECAVAVNKCSRTAVVLSIAPFLRWISQHTNIPIAYFTNINAKYNNKYNEDKIEKLYKLVEELRKAISKLQEGN</sequence>
<dbReference type="SMART" id="SM00020">
    <property type="entry name" value="Tryp_SPc"/>
    <property type="match status" value="1"/>
</dbReference>
<dbReference type="PANTHER" id="PTHR24260">
    <property type="match status" value="1"/>
</dbReference>
<feature type="domain" description="Peptidase S1" evidence="2">
    <location>
        <begin position="28"/>
        <end position="244"/>
    </location>
</feature>
<dbReference type="AlphaFoldDB" id="A0A9N9MR34"/>
<dbReference type="InterPro" id="IPR009003">
    <property type="entry name" value="Peptidase_S1_PA"/>
</dbReference>
<feature type="chain" id="PRO_5040276724" description="Peptidase S1 domain-containing protein" evidence="1">
    <location>
        <begin position="22"/>
        <end position="292"/>
    </location>
</feature>
<reference evidence="3" key="1">
    <citation type="submission" date="2022-01" db="EMBL/GenBank/DDBJ databases">
        <authorList>
            <person name="King R."/>
        </authorList>
    </citation>
    <scope>NUCLEOTIDE SEQUENCE</scope>
</reference>
<organism evidence="3 4">
    <name type="scientific">Ceutorhynchus assimilis</name>
    <name type="common">cabbage seed weevil</name>
    <dbReference type="NCBI Taxonomy" id="467358"/>
    <lineage>
        <taxon>Eukaryota</taxon>
        <taxon>Metazoa</taxon>
        <taxon>Ecdysozoa</taxon>
        <taxon>Arthropoda</taxon>
        <taxon>Hexapoda</taxon>
        <taxon>Insecta</taxon>
        <taxon>Pterygota</taxon>
        <taxon>Neoptera</taxon>
        <taxon>Endopterygota</taxon>
        <taxon>Coleoptera</taxon>
        <taxon>Polyphaga</taxon>
        <taxon>Cucujiformia</taxon>
        <taxon>Curculionidae</taxon>
        <taxon>Ceutorhynchinae</taxon>
        <taxon>Ceutorhynchus</taxon>
    </lineage>
</organism>
<name>A0A9N9MR34_9CUCU</name>